<evidence type="ECO:0000256" key="3">
    <source>
        <dbReference type="ARBA" id="ARBA00022840"/>
    </source>
</evidence>
<keyword evidence="1" id="KW-0547">Nucleotide-binding</keyword>
<keyword evidence="3" id="KW-0067">ATP-binding</keyword>
<evidence type="ECO:0000313" key="6">
    <source>
        <dbReference type="Proteomes" id="UP000187172"/>
    </source>
</evidence>
<dbReference type="PANTHER" id="PTHR43309">
    <property type="entry name" value="5-OXOPROLINASE SUBUNIT C"/>
    <property type="match status" value="1"/>
</dbReference>
<feature type="domain" description="Carboxyltransferase" evidence="4">
    <location>
        <begin position="24"/>
        <end position="316"/>
    </location>
</feature>
<dbReference type="NCBIfam" id="TIGR00724">
    <property type="entry name" value="urea_amlyse_rel"/>
    <property type="match status" value="1"/>
</dbReference>
<dbReference type="RefSeq" id="WP_076167236.1">
    <property type="nucleotide sequence ID" value="NZ_MRTP01000001.1"/>
</dbReference>
<comment type="caution">
    <text evidence="5">The sequence shown here is derived from an EMBL/GenBank/DDBJ whole genome shotgun (WGS) entry which is preliminary data.</text>
</comment>
<reference evidence="5 6" key="1">
    <citation type="submission" date="2016-11" db="EMBL/GenBank/DDBJ databases">
        <title>Paenibacillus species isolates.</title>
        <authorList>
            <person name="Beno S.M."/>
        </authorList>
    </citation>
    <scope>NUCLEOTIDE SEQUENCE [LARGE SCALE GENOMIC DNA]</scope>
    <source>
        <strain evidence="5 6">FSL R5-0378</strain>
    </source>
</reference>
<evidence type="ECO:0000256" key="1">
    <source>
        <dbReference type="ARBA" id="ARBA00022741"/>
    </source>
</evidence>
<sequence>MSITVIKPGLMATIQDLGRSGYGKYGVIVSGSMDRFAHRTANWLVGNDESDALIEVTWSGMSVRMEREMWVALTGGDFSPQMDGVPVPMWRPVFVRKGSTLTFTGPRAGCRTYLAVAGGIDVPEVLGSRSTYIRAGIGGMKGRVLKAGDIIPVGTGKGRLRHPSTKGTQPFDAVRWAVPASERPAYSEHPYVRIVRGPQFGDFDDMSRRALLDHDFRVTPQSDRMGYRLEGPRLQLHRPQEYISEGVTMGTVQVPSDGQPIILMADRQTLGGYPKIAQVAGADLPVVAQTPPGSTLRFREISQTEAEQLWMDQGIRLRRLARMIALKLKEDGWLNGLD</sequence>
<organism evidence="5 6">
    <name type="scientific">Paenibacillus rhizosphaerae</name>
    <dbReference type="NCBI Taxonomy" id="297318"/>
    <lineage>
        <taxon>Bacteria</taxon>
        <taxon>Bacillati</taxon>
        <taxon>Bacillota</taxon>
        <taxon>Bacilli</taxon>
        <taxon>Bacillales</taxon>
        <taxon>Paenibacillaceae</taxon>
        <taxon>Paenibacillus</taxon>
    </lineage>
</organism>
<accession>A0A1R1F2B6</accession>
<dbReference type="Pfam" id="PF02626">
    <property type="entry name" value="CT_A_B"/>
    <property type="match status" value="1"/>
</dbReference>
<dbReference type="GO" id="GO:0016787">
    <property type="term" value="F:hydrolase activity"/>
    <property type="evidence" value="ECO:0007669"/>
    <property type="project" value="UniProtKB-KW"/>
</dbReference>
<dbReference type="AlphaFoldDB" id="A0A1R1F2B6"/>
<dbReference type="GO" id="GO:0016829">
    <property type="term" value="F:lyase activity"/>
    <property type="evidence" value="ECO:0007669"/>
    <property type="project" value="UniProtKB-KW"/>
</dbReference>
<keyword evidence="2" id="KW-0378">Hydrolase</keyword>
<proteinExistence type="predicted"/>
<evidence type="ECO:0000256" key="2">
    <source>
        <dbReference type="ARBA" id="ARBA00022801"/>
    </source>
</evidence>
<dbReference type="Proteomes" id="UP000187172">
    <property type="component" value="Unassembled WGS sequence"/>
</dbReference>
<keyword evidence="5" id="KW-0456">Lyase</keyword>
<dbReference type="Gene3D" id="2.40.100.10">
    <property type="entry name" value="Cyclophilin-like"/>
    <property type="match status" value="1"/>
</dbReference>
<dbReference type="PANTHER" id="PTHR43309:SF5">
    <property type="entry name" value="5-OXOPROLINASE SUBUNIT C"/>
    <property type="match status" value="1"/>
</dbReference>
<dbReference type="InterPro" id="IPR052708">
    <property type="entry name" value="PxpC"/>
</dbReference>
<protein>
    <submittedName>
        <fullName evidence="5">Urea amidolyase</fullName>
    </submittedName>
</protein>
<evidence type="ECO:0000259" key="4">
    <source>
        <dbReference type="SMART" id="SM00797"/>
    </source>
</evidence>
<name>A0A1R1F2B6_9BACL</name>
<dbReference type="GO" id="GO:0005524">
    <property type="term" value="F:ATP binding"/>
    <property type="evidence" value="ECO:0007669"/>
    <property type="project" value="UniProtKB-KW"/>
</dbReference>
<dbReference type="SMART" id="SM00797">
    <property type="entry name" value="AHS2"/>
    <property type="match status" value="1"/>
</dbReference>
<dbReference type="InterPro" id="IPR003778">
    <property type="entry name" value="CT_A_B"/>
</dbReference>
<gene>
    <name evidence="5" type="ORF">BK138_05910</name>
</gene>
<keyword evidence="6" id="KW-1185">Reference proteome</keyword>
<dbReference type="STRING" id="297318.BK138_05910"/>
<evidence type="ECO:0000313" key="5">
    <source>
        <dbReference type="EMBL" id="OMF58096.1"/>
    </source>
</evidence>
<dbReference type="EMBL" id="MRTP01000001">
    <property type="protein sequence ID" value="OMF58096.1"/>
    <property type="molecule type" value="Genomic_DNA"/>
</dbReference>
<dbReference type="SUPFAM" id="SSF50891">
    <property type="entry name" value="Cyclophilin-like"/>
    <property type="match status" value="1"/>
</dbReference>
<dbReference type="InterPro" id="IPR029000">
    <property type="entry name" value="Cyclophilin-like_dom_sf"/>
</dbReference>